<organism evidence="2 3">
    <name type="scientific">Acanthosepion pharaonis</name>
    <name type="common">Pharaoh cuttlefish</name>
    <name type="synonym">Sepia pharaonis</name>
    <dbReference type="NCBI Taxonomy" id="158019"/>
    <lineage>
        <taxon>Eukaryota</taxon>
        <taxon>Metazoa</taxon>
        <taxon>Spiralia</taxon>
        <taxon>Lophotrochozoa</taxon>
        <taxon>Mollusca</taxon>
        <taxon>Cephalopoda</taxon>
        <taxon>Coleoidea</taxon>
        <taxon>Decapodiformes</taxon>
        <taxon>Sepiida</taxon>
        <taxon>Sepiina</taxon>
        <taxon>Sepiidae</taxon>
        <taxon>Acanthosepion</taxon>
    </lineage>
</organism>
<evidence type="ECO:0000256" key="1">
    <source>
        <dbReference type="SAM" id="Phobius"/>
    </source>
</evidence>
<reference evidence="2" key="1">
    <citation type="submission" date="2021-01" db="EMBL/GenBank/DDBJ databases">
        <authorList>
            <person name="Li R."/>
            <person name="Bekaert M."/>
        </authorList>
    </citation>
    <scope>NUCLEOTIDE SEQUENCE</scope>
    <source>
        <strain evidence="2">Farmed</strain>
    </source>
</reference>
<evidence type="ECO:0000313" key="3">
    <source>
        <dbReference type="Proteomes" id="UP000597762"/>
    </source>
</evidence>
<name>A0A812C065_ACAPH</name>
<keyword evidence="3" id="KW-1185">Reference proteome</keyword>
<feature type="transmembrane region" description="Helical" evidence="1">
    <location>
        <begin position="145"/>
        <end position="162"/>
    </location>
</feature>
<sequence>MCPSRLPYFFSLSTRLVFNISLLRPSCLNFLQCVHLSSIFLSLSPVFVFNISLCPSDVSIFVFHIFSFNVCPSCVHLSSYFFPMCPSVLSSQCFLLFMCPSCLPYSHSNVCPSRLPYFFHCSPVLSSIFPSMCVHLVFNIPFQCVSILPSIFLSLFTCLVFTFPSDVCPSCLHYSLQCVHLCLPYFFHCLPVLSSRDVSILSSIFLFTVSILSSIFSTVFLSTIFPSDVSIFVFNIPLCVHLCLPYLFHRLVNISF</sequence>
<feature type="transmembrane region" description="Helical" evidence="1">
    <location>
        <begin position="231"/>
        <end position="248"/>
    </location>
</feature>
<protein>
    <submittedName>
        <fullName evidence="2">Uncharacterized protein</fullName>
    </submittedName>
</protein>
<dbReference type="AlphaFoldDB" id="A0A812C065"/>
<keyword evidence="1" id="KW-0812">Transmembrane</keyword>
<keyword evidence="1" id="KW-0472">Membrane</keyword>
<feature type="transmembrane region" description="Helical" evidence="1">
    <location>
        <begin position="205"/>
        <end position="225"/>
    </location>
</feature>
<keyword evidence="1" id="KW-1133">Transmembrane helix</keyword>
<gene>
    <name evidence="2" type="ORF">SPHA_24816</name>
</gene>
<dbReference type="EMBL" id="CAHIKZ030000933">
    <property type="protein sequence ID" value="CAE1245681.1"/>
    <property type="molecule type" value="Genomic_DNA"/>
</dbReference>
<evidence type="ECO:0000313" key="2">
    <source>
        <dbReference type="EMBL" id="CAE1245681.1"/>
    </source>
</evidence>
<dbReference type="Proteomes" id="UP000597762">
    <property type="component" value="Unassembled WGS sequence"/>
</dbReference>
<accession>A0A812C065</accession>
<proteinExistence type="predicted"/>
<comment type="caution">
    <text evidence="2">The sequence shown here is derived from an EMBL/GenBank/DDBJ whole genome shotgun (WGS) entry which is preliminary data.</text>
</comment>
<feature type="transmembrane region" description="Helical" evidence="1">
    <location>
        <begin position="117"/>
        <end position="138"/>
    </location>
</feature>